<feature type="transmembrane region" description="Helical" evidence="7">
    <location>
        <begin position="89"/>
        <end position="110"/>
    </location>
</feature>
<accession>A0ABD1AXN4</accession>
<evidence type="ECO:0000256" key="3">
    <source>
        <dbReference type="ARBA" id="ARBA00022692"/>
    </source>
</evidence>
<feature type="transmembrane region" description="Helical" evidence="7">
    <location>
        <begin position="24"/>
        <end position="51"/>
    </location>
</feature>
<feature type="transmembrane region" description="Helical" evidence="7">
    <location>
        <begin position="222"/>
        <end position="242"/>
    </location>
</feature>
<dbReference type="AlphaFoldDB" id="A0ABD1AXN4"/>
<evidence type="ECO:0000256" key="1">
    <source>
        <dbReference type="ARBA" id="ARBA00004141"/>
    </source>
</evidence>
<proteinExistence type="inferred from homology"/>
<keyword evidence="5 7" id="KW-0472">Membrane</keyword>
<keyword evidence="9" id="KW-1185">Reference proteome</keyword>
<dbReference type="EMBL" id="JBANAX010000379">
    <property type="protein sequence ID" value="KAL1211312.1"/>
    <property type="molecule type" value="Genomic_DNA"/>
</dbReference>
<gene>
    <name evidence="8" type="ORF">V5N11_023337</name>
</gene>
<comment type="subcellular location">
    <subcellularLocation>
        <location evidence="1">Membrane</location>
        <topology evidence="1">Multi-pass membrane protein</topology>
    </subcellularLocation>
</comment>
<feature type="transmembrane region" description="Helical" evidence="7">
    <location>
        <begin position="276"/>
        <end position="295"/>
    </location>
</feature>
<evidence type="ECO:0000256" key="4">
    <source>
        <dbReference type="ARBA" id="ARBA00022989"/>
    </source>
</evidence>
<evidence type="ECO:0000256" key="6">
    <source>
        <dbReference type="SAM" id="MobiDB-lite"/>
    </source>
</evidence>
<comment type="caution">
    <text evidence="8">The sequence shown here is derived from an EMBL/GenBank/DDBJ whole genome shotgun (WGS) entry which is preliminary data.</text>
</comment>
<evidence type="ECO:0000313" key="9">
    <source>
        <dbReference type="Proteomes" id="UP001558713"/>
    </source>
</evidence>
<dbReference type="GO" id="GO:0016020">
    <property type="term" value="C:membrane"/>
    <property type="evidence" value="ECO:0007669"/>
    <property type="project" value="UniProtKB-SubCell"/>
</dbReference>
<feature type="region of interest" description="Disordered" evidence="6">
    <location>
        <begin position="324"/>
        <end position="350"/>
    </location>
</feature>
<evidence type="ECO:0000256" key="5">
    <source>
        <dbReference type="ARBA" id="ARBA00023136"/>
    </source>
</evidence>
<dbReference type="PANTHER" id="PTHR46285">
    <property type="entry name" value="PROTEINASE INHIBITOR I4, SERPIN (DUF716)-RELATED"/>
    <property type="match status" value="1"/>
</dbReference>
<organism evidence="8 9">
    <name type="scientific">Cardamine amara subsp. amara</name>
    <dbReference type="NCBI Taxonomy" id="228776"/>
    <lineage>
        <taxon>Eukaryota</taxon>
        <taxon>Viridiplantae</taxon>
        <taxon>Streptophyta</taxon>
        <taxon>Embryophyta</taxon>
        <taxon>Tracheophyta</taxon>
        <taxon>Spermatophyta</taxon>
        <taxon>Magnoliopsida</taxon>
        <taxon>eudicotyledons</taxon>
        <taxon>Gunneridae</taxon>
        <taxon>Pentapetalae</taxon>
        <taxon>rosids</taxon>
        <taxon>malvids</taxon>
        <taxon>Brassicales</taxon>
        <taxon>Brassicaceae</taxon>
        <taxon>Cardamineae</taxon>
        <taxon>Cardamine</taxon>
    </lineage>
</organism>
<reference evidence="8 9" key="1">
    <citation type="submission" date="2024-04" db="EMBL/GenBank/DDBJ databases">
        <title>Genome assembly C_amara_ONT_v2.</title>
        <authorList>
            <person name="Yant L."/>
            <person name="Moore C."/>
            <person name="Slenker M."/>
        </authorList>
    </citation>
    <scope>NUCLEOTIDE SEQUENCE [LARGE SCALE GENOMIC DNA]</scope>
    <source>
        <tissue evidence="8">Leaf</tissue>
    </source>
</reference>
<evidence type="ECO:0000313" key="8">
    <source>
        <dbReference type="EMBL" id="KAL1211312.1"/>
    </source>
</evidence>
<comment type="similarity">
    <text evidence="2">Belongs to the TMEM45 family.</text>
</comment>
<sequence>MCQWRKIPNFLERSRPDSQRSRKIVKFGGTVFMGILSYAVAGGGFTVIGAWDSLDSSNLDPNQSPSTDPSSPIAQIRPSPPKYVGSSSISVAFLSSLFIANSIFSFFSSIGSRDRVGSMIQLQILAVSVLFLVYAILTYLVNSKNAVFVALPSSITTLVLLFGFIEEFLMFYLQKKDVSGIENRYYDLMLVPIAICVFSTIFELKSDVNTHRFAKLGRGIGLILQGTWFLQMSISFFTGLITDNCSFHEKSRGNFTIKCKGHSDYHRAKAIATLQFNCHLSLMVVLATGLFSLVAKKKGYLREDHSKYRPLGAEMENLSNFTLDSDEEDEIREESSVAKEAGLNGISSHG</sequence>
<feature type="transmembrane region" description="Helical" evidence="7">
    <location>
        <begin position="147"/>
        <end position="173"/>
    </location>
</feature>
<protein>
    <submittedName>
        <fullName evidence="8">Uncharacterized protein</fullName>
    </submittedName>
</protein>
<dbReference type="Proteomes" id="UP001558713">
    <property type="component" value="Unassembled WGS sequence"/>
</dbReference>
<dbReference type="Pfam" id="PF04819">
    <property type="entry name" value="DUF716"/>
    <property type="match status" value="1"/>
</dbReference>
<dbReference type="InterPro" id="IPR006904">
    <property type="entry name" value="DUF716"/>
</dbReference>
<evidence type="ECO:0000256" key="2">
    <source>
        <dbReference type="ARBA" id="ARBA00006948"/>
    </source>
</evidence>
<feature type="transmembrane region" description="Helical" evidence="7">
    <location>
        <begin position="122"/>
        <end position="141"/>
    </location>
</feature>
<keyword evidence="3 7" id="KW-0812">Transmembrane</keyword>
<evidence type="ECO:0000256" key="7">
    <source>
        <dbReference type="SAM" id="Phobius"/>
    </source>
</evidence>
<name>A0ABD1AXN4_CARAN</name>
<keyword evidence="4 7" id="KW-1133">Transmembrane helix</keyword>
<dbReference type="PANTHER" id="PTHR46285:SF7">
    <property type="entry name" value="OS06G0238900 PROTEIN"/>
    <property type="match status" value="1"/>
</dbReference>